<dbReference type="Proteomes" id="UP001174997">
    <property type="component" value="Unassembled WGS sequence"/>
</dbReference>
<evidence type="ECO:0000256" key="1">
    <source>
        <dbReference type="SAM" id="MobiDB-lite"/>
    </source>
</evidence>
<gene>
    <name evidence="3" type="ORF">QBC41DRAFT_213915</name>
</gene>
<feature type="chain" id="PRO_5041266643" evidence="2">
    <location>
        <begin position="24"/>
        <end position="221"/>
    </location>
</feature>
<dbReference type="AlphaFoldDB" id="A0AA39ZN28"/>
<evidence type="ECO:0000256" key="2">
    <source>
        <dbReference type="SAM" id="SignalP"/>
    </source>
</evidence>
<keyword evidence="2" id="KW-0732">Signal</keyword>
<feature type="region of interest" description="Disordered" evidence="1">
    <location>
        <begin position="25"/>
        <end position="59"/>
    </location>
</feature>
<organism evidence="3 4">
    <name type="scientific">Cercophora samala</name>
    <dbReference type="NCBI Taxonomy" id="330535"/>
    <lineage>
        <taxon>Eukaryota</taxon>
        <taxon>Fungi</taxon>
        <taxon>Dikarya</taxon>
        <taxon>Ascomycota</taxon>
        <taxon>Pezizomycotina</taxon>
        <taxon>Sordariomycetes</taxon>
        <taxon>Sordariomycetidae</taxon>
        <taxon>Sordariales</taxon>
        <taxon>Lasiosphaeriaceae</taxon>
        <taxon>Cercophora</taxon>
    </lineage>
</organism>
<accession>A0AA39ZN28</accession>
<feature type="signal peptide" evidence="2">
    <location>
        <begin position="1"/>
        <end position="23"/>
    </location>
</feature>
<evidence type="ECO:0000313" key="3">
    <source>
        <dbReference type="EMBL" id="KAK0674176.1"/>
    </source>
</evidence>
<name>A0AA39ZN28_9PEZI</name>
<reference evidence="3" key="1">
    <citation type="submission" date="2023-06" db="EMBL/GenBank/DDBJ databases">
        <title>Genome-scale phylogeny and comparative genomics of the fungal order Sordariales.</title>
        <authorList>
            <consortium name="Lawrence Berkeley National Laboratory"/>
            <person name="Hensen N."/>
            <person name="Bonometti L."/>
            <person name="Westerberg I."/>
            <person name="Brannstrom I.O."/>
            <person name="Guillou S."/>
            <person name="Cros-Aarteil S."/>
            <person name="Calhoun S."/>
            <person name="Haridas S."/>
            <person name="Kuo A."/>
            <person name="Mondo S."/>
            <person name="Pangilinan J."/>
            <person name="Riley R."/>
            <person name="Labutti K."/>
            <person name="Andreopoulos B."/>
            <person name="Lipzen A."/>
            <person name="Chen C."/>
            <person name="Yanf M."/>
            <person name="Daum C."/>
            <person name="Ng V."/>
            <person name="Clum A."/>
            <person name="Steindorff A."/>
            <person name="Ohm R."/>
            <person name="Martin F."/>
            <person name="Silar P."/>
            <person name="Natvig D."/>
            <person name="Lalanne C."/>
            <person name="Gautier V."/>
            <person name="Ament-Velasquez S.L."/>
            <person name="Kruys A."/>
            <person name="Hutchinson M.I."/>
            <person name="Powell A.J."/>
            <person name="Barry K."/>
            <person name="Miller A.N."/>
            <person name="Grigoriev I.V."/>
            <person name="Debuchy R."/>
            <person name="Gladieux P."/>
            <person name="Thoren M.H."/>
            <person name="Johannesson H."/>
        </authorList>
    </citation>
    <scope>NUCLEOTIDE SEQUENCE</scope>
    <source>
        <strain evidence="3">CBS 307.81</strain>
    </source>
</reference>
<keyword evidence="4" id="KW-1185">Reference proteome</keyword>
<dbReference type="EMBL" id="JAULSY010000003">
    <property type="protein sequence ID" value="KAK0674176.1"/>
    <property type="molecule type" value="Genomic_DNA"/>
</dbReference>
<evidence type="ECO:0000313" key="4">
    <source>
        <dbReference type="Proteomes" id="UP001174997"/>
    </source>
</evidence>
<protein>
    <submittedName>
        <fullName evidence="3">Uncharacterized protein</fullName>
    </submittedName>
</protein>
<sequence>MILKTLLLAAVAVATPLLSPNLASYNPSDSDSEIYKSAPSTPRKEIYRSTHPGSSKDATTTVGSYLDASSLSSAAAAAPAACTTGPAASANDESGFDIKDYTLVVPSSSSSSSSRSNTTAAYEVEKTWYKEHFVSGPHWFGYSPSEGQFGAWKCQFTCNAEEQCNGYFVWFEVDGKGEGRTMKCNLFDAVIPRSALVPTNATGIIAGGAYDRICKEHVKST</sequence>
<comment type="caution">
    <text evidence="3">The sequence shown here is derived from an EMBL/GenBank/DDBJ whole genome shotgun (WGS) entry which is preliminary data.</text>
</comment>
<proteinExistence type="predicted"/>